<dbReference type="EMBL" id="JANPWB010000006">
    <property type="protein sequence ID" value="KAJ1179345.1"/>
    <property type="molecule type" value="Genomic_DNA"/>
</dbReference>
<feature type="region of interest" description="Disordered" evidence="1">
    <location>
        <begin position="1"/>
        <end position="72"/>
    </location>
</feature>
<dbReference type="AlphaFoldDB" id="A0AAV7TSC9"/>
<evidence type="ECO:0000256" key="1">
    <source>
        <dbReference type="SAM" id="MobiDB-lite"/>
    </source>
</evidence>
<protein>
    <submittedName>
        <fullName evidence="2">Uncharacterized protein</fullName>
    </submittedName>
</protein>
<evidence type="ECO:0000313" key="3">
    <source>
        <dbReference type="Proteomes" id="UP001066276"/>
    </source>
</evidence>
<reference evidence="2" key="1">
    <citation type="journal article" date="2022" name="bioRxiv">
        <title>Sequencing and chromosome-scale assembly of the giantPleurodeles waltlgenome.</title>
        <authorList>
            <person name="Brown T."/>
            <person name="Elewa A."/>
            <person name="Iarovenko S."/>
            <person name="Subramanian E."/>
            <person name="Araus A.J."/>
            <person name="Petzold A."/>
            <person name="Susuki M."/>
            <person name="Suzuki K.-i.T."/>
            <person name="Hayashi T."/>
            <person name="Toyoda A."/>
            <person name="Oliveira C."/>
            <person name="Osipova E."/>
            <person name="Leigh N.D."/>
            <person name="Simon A."/>
            <person name="Yun M.H."/>
        </authorList>
    </citation>
    <scope>NUCLEOTIDE SEQUENCE</scope>
    <source>
        <strain evidence="2">20211129_DDA</strain>
        <tissue evidence="2">Liver</tissue>
    </source>
</reference>
<dbReference type="Proteomes" id="UP001066276">
    <property type="component" value="Chromosome 3_2"/>
</dbReference>
<keyword evidence="3" id="KW-1185">Reference proteome</keyword>
<proteinExistence type="predicted"/>
<accession>A0AAV7TSC9</accession>
<comment type="caution">
    <text evidence="2">The sequence shown here is derived from an EMBL/GenBank/DDBJ whole genome shotgun (WGS) entry which is preliminary data.</text>
</comment>
<name>A0AAV7TSC9_PLEWA</name>
<organism evidence="2 3">
    <name type="scientific">Pleurodeles waltl</name>
    <name type="common">Iberian ribbed newt</name>
    <dbReference type="NCBI Taxonomy" id="8319"/>
    <lineage>
        <taxon>Eukaryota</taxon>
        <taxon>Metazoa</taxon>
        <taxon>Chordata</taxon>
        <taxon>Craniata</taxon>
        <taxon>Vertebrata</taxon>
        <taxon>Euteleostomi</taxon>
        <taxon>Amphibia</taxon>
        <taxon>Batrachia</taxon>
        <taxon>Caudata</taxon>
        <taxon>Salamandroidea</taxon>
        <taxon>Salamandridae</taxon>
        <taxon>Pleurodelinae</taxon>
        <taxon>Pleurodeles</taxon>
    </lineage>
</organism>
<sequence length="72" mass="7863">MRRENQGTNKRQPRPPSSQAVTVVEHRAETPSSPSVSREQLDVDIPELDDKQIHAPLGGGPPVTPQTAEDLL</sequence>
<feature type="compositionally biased region" description="Polar residues" evidence="1">
    <location>
        <begin position="1"/>
        <end position="10"/>
    </location>
</feature>
<evidence type="ECO:0000313" key="2">
    <source>
        <dbReference type="EMBL" id="KAJ1179345.1"/>
    </source>
</evidence>
<gene>
    <name evidence="2" type="ORF">NDU88_004579</name>
</gene>